<dbReference type="GO" id="GO:0005737">
    <property type="term" value="C:cytoplasm"/>
    <property type="evidence" value="ECO:0007669"/>
    <property type="project" value="TreeGrafter"/>
</dbReference>
<keyword evidence="7" id="KW-1185">Reference proteome</keyword>
<dbReference type="PROSITE" id="PS50011">
    <property type="entry name" value="PROTEIN_KINASE_DOM"/>
    <property type="match status" value="1"/>
</dbReference>
<name>A0A077ZQK1_STYLE</name>
<dbReference type="CDD" id="cd14008">
    <property type="entry name" value="STKc_LKB1_CaMKK"/>
    <property type="match status" value="1"/>
</dbReference>
<evidence type="ECO:0000313" key="7">
    <source>
        <dbReference type="Proteomes" id="UP000039865"/>
    </source>
</evidence>
<dbReference type="InterPro" id="IPR008271">
    <property type="entry name" value="Ser/Thr_kinase_AS"/>
</dbReference>
<dbReference type="GO" id="GO:0004674">
    <property type="term" value="F:protein serine/threonine kinase activity"/>
    <property type="evidence" value="ECO:0007669"/>
    <property type="project" value="TreeGrafter"/>
</dbReference>
<comment type="subunit">
    <text evidence="1">Monomer.</text>
</comment>
<dbReference type="FunCoup" id="A0A077ZQK1">
    <property type="interactions" value="1"/>
</dbReference>
<dbReference type="EMBL" id="CCKQ01001084">
    <property type="protein sequence ID" value="CDW72187.1"/>
    <property type="molecule type" value="Genomic_DNA"/>
</dbReference>
<dbReference type="GO" id="GO:0035556">
    <property type="term" value="P:intracellular signal transduction"/>
    <property type="evidence" value="ECO:0007669"/>
    <property type="project" value="TreeGrafter"/>
</dbReference>
<feature type="region of interest" description="Disordered" evidence="4">
    <location>
        <begin position="363"/>
        <end position="401"/>
    </location>
</feature>
<organism evidence="6 7">
    <name type="scientific">Stylonychia lemnae</name>
    <name type="common">Ciliate</name>
    <dbReference type="NCBI Taxonomy" id="5949"/>
    <lineage>
        <taxon>Eukaryota</taxon>
        <taxon>Sar</taxon>
        <taxon>Alveolata</taxon>
        <taxon>Ciliophora</taxon>
        <taxon>Intramacronucleata</taxon>
        <taxon>Spirotrichea</taxon>
        <taxon>Stichotrichia</taxon>
        <taxon>Sporadotrichida</taxon>
        <taxon>Oxytrichidae</taxon>
        <taxon>Stylonychinae</taxon>
        <taxon>Stylonychia</taxon>
    </lineage>
</organism>
<evidence type="ECO:0000259" key="5">
    <source>
        <dbReference type="PROSITE" id="PS50011"/>
    </source>
</evidence>
<evidence type="ECO:0000256" key="2">
    <source>
        <dbReference type="ARBA" id="ARBA00022741"/>
    </source>
</evidence>
<dbReference type="SMART" id="SM00220">
    <property type="entry name" value="S_TKc"/>
    <property type="match status" value="1"/>
</dbReference>
<dbReference type="InterPro" id="IPR000719">
    <property type="entry name" value="Prot_kinase_dom"/>
</dbReference>
<dbReference type="AlphaFoldDB" id="A0A077ZQK1"/>
<keyword evidence="6" id="KW-0808">Transferase</keyword>
<feature type="compositionally biased region" description="Acidic residues" evidence="4">
    <location>
        <begin position="392"/>
        <end position="401"/>
    </location>
</feature>
<dbReference type="Pfam" id="PF00069">
    <property type="entry name" value="Pkinase"/>
    <property type="match status" value="1"/>
</dbReference>
<gene>
    <name evidence="6" type="primary">Contig14027.g14956</name>
    <name evidence="6" type="ORF">STYLEM_1144</name>
</gene>
<dbReference type="OrthoDB" id="68483at2759"/>
<keyword evidence="6" id="KW-0418">Kinase</keyword>
<dbReference type="PANTHER" id="PTHR24346">
    <property type="entry name" value="MAP/MICROTUBULE AFFINITY-REGULATING KINASE"/>
    <property type="match status" value="1"/>
</dbReference>
<dbReference type="SUPFAM" id="SSF56112">
    <property type="entry name" value="Protein kinase-like (PK-like)"/>
    <property type="match status" value="1"/>
</dbReference>
<dbReference type="Proteomes" id="UP000039865">
    <property type="component" value="Unassembled WGS sequence"/>
</dbReference>
<dbReference type="PANTHER" id="PTHR24346:SF77">
    <property type="entry name" value="SERINE THREONINE PROTEIN KINASE"/>
    <property type="match status" value="1"/>
</dbReference>
<dbReference type="PROSITE" id="PS00108">
    <property type="entry name" value="PROTEIN_KINASE_ST"/>
    <property type="match status" value="1"/>
</dbReference>
<dbReference type="Gene3D" id="1.10.510.10">
    <property type="entry name" value="Transferase(Phosphotransferase) domain 1"/>
    <property type="match status" value="1"/>
</dbReference>
<keyword evidence="2" id="KW-0547">Nucleotide-binding</keyword>
<evidence type="ECO:0000256" key="3">
    <source>
        <dbReference type="ARBA" id="ARBA00022840"/>
    </source>
</evidence>
<keyword evidence="3" id="KW-0067">ATP-binding</keyword>
<evidence type="ECO:0000256" key="1">
    <source>
        <dbReference type="ARBA" id="ARBA00011245"/>
    </source>
</evidence>
<accession>A0A077ZQK1</accession>
<evidence type="ECO:0000256" key="4">
    <source>
        <dbReference type="SAM" id="MobiDB-lite"/>
    </source>
</evidence>
<sequence>MEKNSSDQKIKLTKYCIKGFDYAERNTVNQYSLLDKIGEGSISKIFLALVNQTQKKYAIKRIPKNHLKNKQSKAYKETWNEIDILEKANHPNVIQIYEVIDPSDDKGEFYLILEYCEKGQLLDYNEETKLFEPKTDKKREFYSEDEIRQYSNQIASGLDYLHYEGIIHCDLKPLNILLDENNIAKIADFGVSQKPKDGDLMSNSKGTFEFLSPELVQMTPKSDKISGKAIDLWAFGLIIYCMTFNDLPFSIGPGVLNNIKKFQLDFTGKRRISYGLKALIQGLLQKDPSNRFTMQDVFNDPWFNNQHKDKDVDYSALNVTPQDQQQSQRLLPPINAKNGYSEQQQRNKVQSEVDNYLHVDILEDAQKQKHHSKENQPIASYTKSRKQRKQEEDDLDADLFS</sequence>
<protein>
    <submittedName>
        <fullName evidence="6">Protein kinase domain containing protein</fullName>
    </submittedName>
</protein>
<evidence type="ECO:0000313" key="6">
    <source>
        <dbReference type="EMBL" id="CDW72187.1"/>
    </source>
</evidence>
<dbReference type="InParanoid" id="A0A077ZQK1"/>
<dbReference type="GO" id="GO:0005524">
    <property type="term" value="F:ATP binding"/>
    <property type="evidence" value="ECO:0007669"/>
    <property type="project" value="UniProtKB-KW"/>
</dbReference>
<reference evidence="6 7" key="1">
    <citation type="submission" date="2014-06" db="EMBL/GenBank/DDBJ databases">
        <authorList>
            <person name="Swart Estienne"/>
        </authorList>
    </citation>
    <scope>NUCLEOTIDE SEQUENCE [LARGE SCALE GENOMIC DNA]</scope>
    <source>
        <strain evidence="6 7">130c</strain>
    </source>
</reference>
<dbReference type="InterPro" id="IPR011009">
    <property type="entry name" value="Kinase-like_dom_sf"/>
</dbReference>
<dbReference type="FunFam" id="1.10.510.10:FF:000571">
    <property type="entry name" value="Maternal embryonic leucine zipper kinase"/>
    <property type="match status" value="1"/>
</dbReference>
<dbReference type="OMA" id="DCDEARI"/>
<feature type="domain" description="Protein kinase" evidence="5">
    <location>
        <begin position="31"/>
        <end position="303"/>
    </location>
</feature>
<proteinExistence type="predicted"/>